<dbReference type="Gene3D" id="3.30.200.20">
    <property type="entry name" value="Phosphorylase Kinase, domain 1"/>
    <property type="match status" value="1"/>
</dbReference>
<dbReference type="InterPro" id="IPR008271">
    <property type="entry name" value="Ser/Thr_kinase_AS"/>
</dbReference>
<dbReference type="SUPFAM" id="SSF56112">
    <property type="entry name" value="Protein kinase-like (PK-like)"/>
    <property type="match status" value="1"/>
</dbReference>
<dbReference type="PANTHER" id="PTHR44329">
    <property type="entry name" value="SERINE/THREONINE-PROTEIN KINASE TNNI3K-RELATED"/>
    <property type="match status" value="1"/>
</dbReference>
<proteinExistence type="predicted"/>
<accession>A0A0M0JD59</accession>
<evidence type="ECO:0000259" key="1">
    <source>
        <dbReference type="PROSITE" id="PS50011"/>
    </source>
</evidence>
<dbReference type="PROSITE" id="PS00108">
    <property type="entry name" value="PROTEIN_KINASE_ST"/>
    <property type="match status" value="1"/>
</dbReference>
<dbReference type="InterPro" id="IPR011009">
    <property type="entry name" value="Kinase-like_dom_sf"/>
</dbReference>
<dbReference type="PROSITE" id="PS50011">
    <property type="entry name" value="PROTEIN_KINASE_DOM"/>
    <property type="match status" value="1"/>
</dbReference>
<dbReference type="Proteomes" id="UP000037460">
    <property type="component" value="Unassembled WGS sequence"/>
</dbReference>
<dbReference type="Pfam" id="PF00069">
    <property type="entry name" value="Pkinase"/>
    <property type="match status" value="1"/>
</dbReference>
<dbReference type="InterPro" id="IPR051681">
    <property type="entry name" value="Ser/Thr_Kinases-Pseudokinases"/>
</dbReference>
<dbReference type="InterPro" id="IPR000719">
    <property type="entry name" value="Prot_kinase_dom"/>
</dbReference>
<keyword evidence="3" id="KW-1185">Reference proteome</keyword>
<comment type="caution">
    <text evidence="2">The sequence shown here is derived from an EMBL/GenBank/DDBJ whole genome shotgun (WGS) entry which is preliminary data.</text>
</comment>
<name>A0A0M0JD59_9EUKA</name>
<protein>
    <recommendedName>
        <fullName evidence="1">Protein kinase domain-containing protein</fullName>
    </recommendedName>
</protein>
<sequence>MASFKKAKGKIMLSISNGRNGLGITSRLAELNDLDMSLESAREKIRAISLEESNIDVSQLKKIKRIGEGGFAIVELHELTLPDGTVTKVAVKILKDKVPGPKPKAVPGADYEPPPMVSVPPEAIARFEAEAVLTKLFKSKNVVKSYGIAKGSDKFMFVQECCSGGSLLDKIQKPRSYSAEEALGWAIDTARGLAYLQGSSVNISVAHRDLKPENILISDEGVAKIADFGLSRMMDPEVNRQQELVGEDVMKDQFGPDGHSFSKMTRQTGTARYMAPECFTSTDYSRKVDVFSYGIMIYELWTRKRAYEDLYLTMDTVAKMVATENFRPTIPKHWPPELKGFIEECWHPNPEVRPEFDAIVVRLTKMMQAINEATEAGQVHPALAALEPPMSACCTIS</sequence>
<dbReference type="GO" id="GO:0004674">
    <property type="term" value="F:protein serine/threonine kinase activity"/>
    <property type="evidence" value="ECO:0007669"/>
    <property type="project" value="TreeGrafter"/>
</dbReference>
<dbReference type="GO" id="GO:0005524">
    <property type="term" value="F:ATP binding"/>
    <property type="evidence" value="ECO:0007669"/>
    <property type="project" value="InterPro"/>
</dbReference>
<dbReference type="SMART" id="SM00220">
    <property type="entry name" value="S_TKc"/>
    <property type="match status" value="1"/>
</dbReference>
<dbReference type="EMBL" id="JWZX01003086">
    <property type="protein sequence ID" value="KOO24504.1"/>
    <property type="molecule type" value="Genomic_DNA"/>
</dbReference>
<feature type="domain" description="Protein kinase" evidence="1">
    <location>
        <begin position="60"/>
        <end position="383"/>
    </location>
</feature>
<dbReference type="Gene3D" id="1.10.510.10">
    <property type="entry name" value="Transferase(Phosphotransferase) domain 1"/>
    <property type="match status" value="1"/>
</dbReference>
<dbReference type="OrthoDB" id="4062651at2759"/>
<evidence type="ECO:0000313" key="2">
    <source>
        <dbReference type="EMBL" id="KOO24504.1"/>
    </source>
</evidence>
<evidence type="ECO:0000313" key="3">
    <source>
        <dbReference type="Proteomes" id="UP000037460"/>
    </source>
</evidence>
<gene>
    <name evidence="2" type="ORF">Ctob_002773</name>
</gene>
<dbReference type="AlphaFoldDB" id="A0A0M0JD59"/>
<dbReference type="PANTHER" id="PTHR44329:SF289">
    <property type="entry name" value="SERINE_THREONINE-PROTEIN KINASE VIK"/>
    <property type="match status" value="1"/>
</dbReference>
<organism evidence="2 3">
    <name type="scientific">Chrysochromulina tobinii</name>
    <dbReference type="NCBI Taxonomy" id="1460289"/>
    <lineage>
        <taxon>Eukaryota</taxon>
        <taxon>Haptista</taxon>
        <taxon>Haptophyta</taxon>
        <taxon>Prymnesiophyceae</taxon>
        <taxon>Prymnesiales</taxon>
        <taxon>Chrysochromulinaceae</taxon>
        <taxon>Chrysochromulina</taxon>
    </lineage>
</organism>
<reference evidence="3" key="1">
    <citation type="journal article" date="2015" name="PLoS Genet.">
        <title>Genome Sequence and Transcriptome Analyses of Chrysochromulina tobin: Metabolic Tools for Enhanced Algal Fitness in the Prominent Order Prymnesiales (Haptophyceae).</title>
        <authorList>
            <person name="Hovde B.T."/>
            <person name="Deodato C.R."/>
            <person name="Hunsperger H.M."/>
            <person name="Ryken S.A."/>
            <person name="Yost W."/>
            <person name="Jha R.K."/>
            <person name="Patterson J."/>
            <person name="Monnat R.J. Jr."/>
            <person name="Barlow S.B."/>
            <person name="Starkenburg S.R."/>
            <person name="Cattolico R.A."/>
        </authorList>
    </citation>
    <scope>NUCLEOTIDE SEQUENCE</scope>
    <source>
        <strain evidence="3">CCMP291</strain>
    </source>
</reference>